<keyword evidence="2" id="KW-1185">Reference proteome</keyword>
<name>A0A073HZU3_9SPIT</name>
<sequence length="56" mass="6539">MRSWACKYDNQKLSKEGIKLKTQAAIVMISGQVVLRLFKFERAQQKRTIQLRLSQA</sequence>
<dbReference type="EMBL" id="ARYC01001718">
    <property type="protein sequence ID" value="KEJ82954.1"/>
    <property type="molecule type" value="Genomic_DNA"/>
</dbReference>
<gene>
    <name evidence="1" type="ORF">OXYTRIMIC_021</name>
</gene>
<evidence type="ECO:0000313" key="1">
    <source>
        <dbReference type="EMBL" id="KEJ82954.1"/>
    </source>
</evidence>
<protein>
    <submittedName>
        <fullName evidence="1">Uncharacterized protein</fullName>
    </submittedName>
</protein>
<dbReference type="Proteomes" id="UP000053232">
    <property type="component" value="Unassembled WGS sequence"/>
</dbReference>
<dbReference type="AlphaFoldDB" id="A0A073HZU3"/>
<organism evidence="1 2">
    <name type="scientific">Oxytricha trifallax</name>
    <dbReference type="NCBI Taxonomy" id="1172189"/>
    <lineage>
        <taxon>Eukaryota</taxon>
        <taxon>Sar</taxon>
        <taxon>Alveolata</taxon>
        <taxon>Ciliophora</taxon>
        <taxon>Intramacronucleata</taxon>
        <taxon>Spirotrichea</taxon>
        <taxon>Stichotrichia</taxon>
        <taxon>Sporadotrichida</taxon>
        <taxon>Oxytrichidae</taxon>
        <taxon>Oxytrichinae</taxon>
        <taxon>Oxytricha</taxon>
    </lineage>
</organism>
<accession>A0A073HZU3</accession>
<reference evidence="2" key="1">
    <citation type="journal article" date="2014" name="Cell">
        <title>The Architecture of a Scrambled Genome Reveals Massive Levels of Genomic Rearrangement during Development.</title>
        <authorList>
            <person name="Chen X."/>
            <person name="Bracht J.R."/>
            <person name="Goldman A.D."/>
            <person name="Dolzhenko E."/>
            <person name="Clay D.M."/>
            <person name="Swart E.C."/>
            <person name="Perlman D.H."/>
            <person name="Doak T.G."/>
            <person name="Stuart A."/>
            <person name="Amemiya C.T."/>
            <person name="Sebra R.P."/>
            <person name="Landweber L.F."/>
        </authorList>
    </citation>
    <scope>NUCLEOTIDE SEQUENCE [LARGE SCALE GENOMIC DNA]</scope>
    <source>
        <strain evidence="2">JRB310</strain>
    </source>
</reference>
<evidence type="ECO:0000313" key="2">
    <source>
        <dbReference type="Proteomes" id="UP000053232"/>
    </source>
</evidence>
<comment type="caution">
    <text evidence="1">The sequence shown here is derived from an EMBL/GenBank/DDBJ whole genome shotgun (WGS) entry which is preliminary data.</text>
</comment>
<proteinExistence type="predicted"/>